<evidence type="ECO:0000256" key="4">
    <source>
        <dbReference type="ARBA" id="ARBA00023015"/>
    </source>
</evidence>
<dbReference type="Gene3D" id="3.30.450.20">
    <property type="entry name" value="PAS domain"/>
    <property type="match status" value="2"/>
</dbReference>
<dbReference type="Pfam" id="PF18024">
    <property type="entry name" value="HTH_50"/>
    <property type="match status" value="1"/>
</dbReference>
<evidence type="ECO:0000256" key="2">
    <source>
        <dbReference type="ARBA" id="ARBA00022797"/>
    </source>
</evidence>
<name>A0A285CK04_9BACI</name>
<evidence type="ECO:0000256" key="7">
    <source>
        <dbReference type="ARBA" id="ARBA00029500"/>
    </source>
</evidence>
<dbReference type="GO" id="GO:0003677">
    <property type="term" value="F:DNA binding"/>
    <property type="evidence" value="ECO:0007669"/>
    <property type="project" value="UniProtKB-KW"/>
</dbReference>
<dbReference type="InterPro" id="IPR025662">
    <property type="entry name" value="Sigma_54_int_dom_ATP-bd_1"/>
</dbReference>
<dbReference type="InterPro" id="IPR025943">
    <property type="entry name" value="Sigma_54_int_dom_ATP-bd_2"/>
</dbReference>
<dbReference type="GO" id="GO:0006355">
    <property type="term" value="P:regulation of DNA-templated transcription"/>
    <property type="evidence" value="ECO:0007669"/>
    <property type="project" value="InterPro"/>
</dbReference>
<evidence type="ECO:0000313" key="13">
    <source>
        <dbReference type="Proteomes" id="UP000219546"/>
    </source>
</evidence>
<evidence type="ECO:0000256" key="6">
    <source>
        <dbReference type="ARBA" id="ARBA00023163"/>
    </source>
</evidence>
<keyword evidence="4" id="KW-0805">Transcription regulation</keyword>
<dbReference type="PANTHER" id="PTHR32071:SF57">
    <property type="entry name" value="C4-DICARBOXYLATE TRANSPORT TRANSCRIPTIONAL REGULATORY PROTEIN DCTD"/>
    <property type="match status" value="1"/>
</dbReference>
<dbReference type="SMART" id="SM00382">
    <property type="entry name" value="AAA"/>
    <property type="match status" value="1"/>
</dbReference>
<dbReference type="SUPFAM" id="SSF52540">
    <property type="entry name" value="P-loop containing nucleoside triphosphate hydrolases"/>
    <property type="match status" value="1"/>
</dbReference>
<accession>A0A285CK04</accession>
<dbReference type="InterPro" id="IPR046342">
    <property type="entry name" value="CBS_dom_sf"/>
</dbReference>
<dbReference type="InterPro" id="IPR058031">
    <property type="entry name" value="AAA_lid_NorR"/>
</dbReference>
<dbReference type="InterPro" id="IPR000644">
    <property type="entry name" value="CBS_dom"/>
</dbReference>
<dbReference type="Pfam" id="PF25601">
    <property type="entry name" value="AAA_lid_14"/>
    <property type="match status" value="1"/>
</dbReference>
<keyword evidence="8" id="KW-0129">CBS domain</keyword>
<dbReference type="PANTHER" id="PTHR32071">
    <property type="entry name" value="TRANSCRIPTIONAL REGULATORY PROTEIN"/>
    <property type="match status" value="1"/>
</dbReference>
<dbReference type="SUPFAM" id="SSF46689">
    <property type="entry name" value="Homeodomain-like"/>
    <property type="match status" value="1"/>
</dbReference>
<evidence type="ECO:0000259" key="9">
    <source>
        <dbReference type="PROSITE" id="PS50045"/>
    </source>
</evidence>
<evidence type="ECO:0000256" key="8">
    <source>
        <dbReference type="PROSITE-ProRule" id="PRU00703"/>
    </source>
</evidence>
<evidence type="ECO:0000256" key="3">
    <source>
        <dbReference type="ARBA" id="ARBA00022840"/>
    </source>
</evidence>
<keyword evidence="3" id="KW-0067">ATP-binding</keyword>
<dbReference type="SMART" id="SM00091">
    <property type="entry name" value="PAS"/>
    <property type="match status" value="2"/>
</dbReference>
<evidence type="ECO:0000256" key="1">
    <source>
        <dbReference type="ARBA" id="ARBA00022741"/>
    </source>
</evidence>
<dbReference type="PROSITE" id="PS00676">
    <property type="entry name" value="SIGMA54_INTERACT_2"/>
    <property type="match status" value="1"/>
</dbReference>
<dbReference type="InterPro" id="IPR030828">
    <property type="entry name" value="HTH_TyrR"/>
</dbReference>
<keyword evidence="6" id="KW-0804">Transcription</keyword>
<dbReference type="FunFam" id="3.40.50.300:FF:000006">
    <property type="entry name" value="DNA-binding transcriptional regulator NtrC"/>
    <property type="match status" value="1"/>
</dbReference>
<dbReference type="InterPro" id="IPR003593">
    <property type="entry name" value="AAA+_ATPase"/>
</dbReference>
<dbReference type="CDD" id="cd00130">
    <property type="entry name" value="PAS"/>
    <property type="match status" value="2"/>
</dbReference>
<dbReference type="PROSITE" id="PS00675">
    <property type="entry name" value="SIGMA54_INTERACT_1"/>
    <property type="match status" value="1"/>
</dbReference>
<dbReference type="NCBIfam" id="TIGR00229">
    <property type="entry name" value="sensory_box"/>
    <property type="match status" value="1"/>
</dbReference>
<dbReference type="InterPro" id="IPR027417">
    <property type="entry name" value="P-loop_NTPase"/>
</dbReference>
<sequence length="683" mass="77372">MLVKDAMTRTSIKFFENDYIDRVAKRLLKSQMKGGVVYNAKDELTGCFSEHDILEGLVKEKKVLSEIYQTSFYFLNELDEIKKIKLKDQDVWPVQNINGQITGFLTKGQYLSAYARASQLEISRLDAIFNSAHNGILSIDLEGKITSINPSAEKMAMTTKEKAIGRFLTDVVTPSGLLDVIRTGKGHTEKYRVGKRKYLTHRTPLYDGKNLAGAVGVFQDISEIEFISNELESVKQLLKEQDTILDNSTDGICITDGNGNIIKSNQSFRELFEIDHNVPWETPEYIKEIVHQVEVKGRSYNVMETSKETKNSLIITANPIKNSSNQIERVVINVRDMTEFDALRNELEKTKSILEHMHLSEKPEFFIAQSLEMKRLIETVEQVAKVDVTVLLTGESGVGKEEIAKLIQKASSRADQPFIKVNCGAIPETLMESELFGYEGGAFTGALKKGKAGLFEQANNGTLFLDEIGEIPNRLQVKLLRVLQEMEITRVGSATPTKIDVRVIAATNRDLQELVLEGSFREDLFYRLNVIPISIPPLRRRVEDIPLLIDMYSKKFTAKYGKHLRFSKKAIQVLTSYQWPGNVRELVNIIERIFVTATNFEVKEQDVLSLFGKTEEQKTDVNKSIIVNKVLPLKEAVEELERELIYKAALSEKSYRGIARALEVNPSTIVRKVKKFERGSLRT</sequence>
<dbReference type="PROSITE" id="PS50112">
    <property type="entry name" value="PAS"/>
    <property type="match status" value="1"/>
</dbReference>
<keyword evidence="13" id="KW-1185">Reference proteome</keyword>
<feature type="domain" description="PAS" evidence="10">
    <location>
        <begin position="121"/>
        <end position="175"/>
    </location>
</feature>
<dbReference type="Proteomes" id="UP000219546">
    <property type="component" value="Unassembled WGS sequence"/>
</dbReference>
<organism evidence="12 13">
    <name type="scientific">Bacillus oleivorans</name>
    <dbReference type="NCBI Taxonomy" id="1448271"/>
    <lineage>
        <taxon>Bacteria</taxon>
        <taxon>Bacillati</taxon>
        <taxon>Bacillota</taxon>
        <taxon>Bacilli</taxon>
        <taxon>Bacillales</taxon>
        <taxon>Bacillaceae</taxon>
        <taxon>Bacillus</taxon>
    </lineage>
</organism>
<dbReference type="InterPro" id="IPR035965">
    <property type="entry name" value="PAS-like_dom_sf"/>
</dbReference>
<dbReference type="SUPFAM" id="SSF54631">
    <property type="entry name" value="CBS-domain pair"/>
    <property type="match status" value="1"/>
</dbReference>
<dbReference type="InterPro" id="IPR025944">
    <property type="entry name" value="Sigma_54_int_dom_CS"/>
</dbReference>
<keyword evidence="1" id="KW-0547">Nucleotide-binding</keyword>
<dbReference type="InterPro" id="IPR000014">
    <property type="entry name" value="PAS"/>
</dbReference>
<protein>
    <recommendedName>
        <fullName evidence="7">HTH-type transcriptional regulatory protein TyrR</fullName>
    </recommendedName>
</protein>
<dbReference type="EMBL" id="OAOP01000001">
    <property type="protein sequence ID" value="SNX67353.1"/>
    <property type="molecule type" value="Genomic_DNA"/>
</dbReference>
<dbReference type="Gene3D" id="3.10.580.10">
    <property type="entry name" value="CBS-domain"/>
    <property type="match status" value="1"/>
</dbReference>
<evidence type="ECO:0000313" key="12">
    <source>
        <dbReference type="EMBL" id="SNX67353.1"/>
    </source>
</evidence>
<dbReference type="PROSITE" id="PS50045">
    <property type="entry name" value="SIGMA54_INTERACT_4"/>
    <property type="match status" value="1"/>
</dbReference>
<evidence type="ECO:0000259" key="10">
    <source>
        <dbReference type="PROSITE" id="PS50112"/>
    </source>
</evidence>
<proteinExistence type="predicted"/>
<dbReference type="InterPro" id="IPR013767">
    <property type="entry name" value="PAS_fold"/>
</dbReference>
<dbReference type="InterPro" id="IPR002078">
    <property type="entry name" value="Sigma_54_int"/>
</dbReference>
<dbReference type="PROSITE" id="PS00688">
    <property type="entry name" value="SIGMA54_INTERACT_3"/>
    <property type="match status" value="1"/>
</dbReference>
<feature type="domain" description="CBS" evidence="11">
    <location>
        <begin position="7"/>
        <end position="63"/>
    </location>
</feature>
<dbReference type="Pfam" id="PF00158">
    <property type="entry name" value="Sigma54_activat"/>
    <property type="match status" value="1"/>
</dbReference>
<keyword evidence="5" id="KW-0238">DNA-binding</keyword>
<dbReference type="CDD" id="cd00009">
    <property type="entry name" value="AAA"/>
    <property type="match status" value="1"/>
</dbReference>
<dbReference type="Gene3D" id="1.10.8.60">
    <property type="match status" value="1"/>
</dbReference>
<evidence type="ECO:0000259" key="11">
    <source>
        <dbReference type="PROSITE" id="PS51371"/>
    </source>
</evidence>
<dbReference type="Gene3D" id="1.10.10.60">
    <property type="entry name" value="Homeodomain-like"/>
    <property type="match status" value="1"/>
</dbReference>
<reference evidence="12" key="1">
    <citation type="submission" date="2017-08" db="EMBL/GenBank/DDBJ databases">
        <authorList>
            <person name="de Groot N.N."/>
        </authorList>
    </citation>
    <scope>NUCLEOTIDE SEQUENCE [LARGE SCALE GENOMIC DNA]</scope>
    <source>
        <strain evidence="12">JC228</strain>
    </source>
</reference>
<feature type="domain" description="Sigma-54 factor interaction" evidence="9">
    <location>
        <begin position="366"/>
        <end position="595"/>
    </location>
</feature>
<keyword evidence="2" id="KW-0058">Aromatic hydrocarbons catabolism</keyword>
<dbReference type="Pfam" id="PF00989">
    <property type="entry name" value="PAS"/>
    <property type="match status" value="2"/>
</dbReference>
<gene>
    <name evidence="12" type="ORF">SAMN05877753_101672</name>
</gene>
<evidence type="ECO:0000256" key="5">
    <source>
        <dbReference type="ARBA" id="ARBA00023125"/>
    </source>
</evidence>
<dbReference type="SUPFAM" id="SSF55785">
    <property type="entry name" value="PYP-like sensor domain (PAS domain)"/>
    <property type="match status" value="2"/>
</dbReference>
<dbReference type="AlphaFoldDB" id="A0A285CK04"/>
<dbReference type="Gene3D" id="3.40.50.300">
    <property type="entry name" value="P-loop containing nucleotide triphosphate hydrolases"/>
    <property type="match status" value="1"/>
</dbReference>
<dbReference type="GO" id="GO:0005524">
    <property type="term" value="F:ATP binding"/>
    <property type="evidence" value="ECO:0007669"/>
    <property type="project" value="UniProtKB-KW"/>
</dbReference>
<dbReference type="InterPro" id="IPR009057">
    <property type="entry name" value="Homeodomain-like_sf"/>
</dbReference>
<dbReference type="RefSeq" id="WP_179714154.1">
    <property type="nucleotide sequence ID" value="NZ_JBEPMQ010000003.1"/>
</dbReference>
<dbReference type="PROSITE" id="PS51371">
    <property type="entry name" value="CBS"/>
    <property type="match status" value="1"/>
</dbReference>